<feature type="transmembrane region" description="Helical" evidence="7">
    <location>
        <begin position="156"/>
        <end position="174"/>
    </location>
</feature>
<dbReference type="InterPro" id="IPR001750">
    <property type="entry name" value="ND/Mrp_TM"/>
</dbReference>
<feature type="transmembrane region" description="Helical" evidence="7">
    <location>
        <begin position="283"/>
        <end position="305"/>
    </location>
</feature>
<dbReference type="Pfam" id="PF00361">
    <property type="entry name" value="Proton_antipo_M"/>
    <property type="match status" value="1"/>
</dbReference>
<feature type="domain" description="NADH:quinone oxidoreductase/Mrp antiporter transmembrane" evidence="8">
    <location>
        <begin position="153"/>
        <end position="487"/>
    </location>
</feature>
<dbReference type="GeneID" id="27986465"/>
<keyword evidence="7" id="KW-0618">Plastoquinone</keyword>
<dbReference type="RefSeq" id="YP_009256705.1">
    <property type="nucleotide sequence ID" value="NC_030313.1"/>
</dbReference>
<dbReference type="GO" id="GO:0048038">
    <property type="term" value="F:quinone binding"/>
    <property type="evidence" value="ECO:0007669"/>
    <property type="project" value="UniProtKB-KW"/>
</dbReference>
<feature type="transmembrane region" description="Helical" evidence="7">
    <location>
        <begin position="129"/>
        <end position="150"/>
    </location>
</feature>
<keyword evidence="2 7" id="KW-0812">Transmembrane</keyword>
<dbReference type="GO" id="GO:0042773">
    <property type="term" value="P:ATP synthesis coupled electron transport"/>
    <property type="evidence" value="ECO:0007669"/>
    <property type="project" value="InterPro"/>
</dbReference>
<evidence type="ECO:0000259" key="8">
    <source>
        <dbReference type="Pfam" id="PF00361"/>
    </source>
</evidence>
<feature type="transmembrane region" description="Helical" evidence="7">
    <location>
        <begin position="186"/>
        <end position="209"/>
    </location>
</feature>
<feature type="transmembrane region" description="Helical" evidence="7">
    <location>
        <begin position="355"/>
        <end position="375"/>
    </location>
</feature>
<dbReference type="AlphaFoldDB" id="A0A191T4N3"/>
<evidence type="ECO:0000256" key="5">
    <source>
        <dbReference type="ARBA" id="ARBA00023027"/>
    </source>
</evidence>
<feature type="transmembrane region" description="Helical" evidence="7">
    <location>
        <begin position="395"/>
        <end position="416"/>
    </location>
</feature>
<feature type="transmembrane region" description="Helical" evidence="7">
    <location>
        <begin position="437"/>
        <end position="460"/>
    </location>
</feature>
<feature type="transmembrane region" description="Helical" evidence="7">
    <location>
        <begin position="466"/>
        <end position="492"/>
    </location>
</feature>
<dbReference type="NCBIfam" id="TIGR01770">
    <property type="entry name" value="NDH_I_N"/>
    <property type="match status" value="1"/>
</dbReference>
<dbReference type="PRINTS" id="PR01434">
    <property type="entry name" value="NADHDHGNASE5"/>
</dbReference>
<evidence type="ECO:0000256" key="6">
    <source>
        <dbReference type="ARBA" id="ARBA00023136"/>
    </source>
</evidence>
<protein>
    <recommendedName>
        <fullName evidence="7">NAD(P)H-quinone oxidoreductase subunit 2, chloroplastic</fullName>
        <ecNumber evidence="7">7.1.1.-</ecNumber>
    </recommendedName>
    <alternativeName>
        <fullName evidence="7">NAD(P)H dehydrogenase, subunit 2</fullName>
    </alternativeName>
    <alternativeName>
        <fullName evidence="7">NADH-plastoquinone oxidoreductase subunit 2</fullName>
    </alternativeName>
</protein>
<comment type="subunit">
    <text evidence="7">NDH is composed of at least 16 different subunits, 5 of which are encoded in the nucleus.</text>
</comment>
<evidence type="ECO:0000256" key="1">
    <source>
        <dbReference type="ARBA" id="ARBA00004141"/>
    </source>
</evidence>
<keyword evidence="4 7" id="KW-1133">Transmembrane helix</keyword>
<organism evidence="9">
    <name type="scientific">Entransia fimbriata</name>
    <dbReference type="NCBI Taxonomy" id="130991"/>
    <lineage>
        <taxon>Eukaryota</taxon>
        <taxon>Viridiplantae</taxon>
        <taxon>Streptophyta</taxon>
        <taxon>Klebsormidiophyceae</taxon>
        <taxon>Entransiales</taxon>
        <taxon>Entransiaceae</taxon>
        <taxon>Entransia</taxon>
    </lineage>
</organism>
<feature type="transmembrane region" description="Helical" evidence="7">
    <location>
        <begin position="15"/>
        <end position="34"/>
    </location>
</feature>
<keyword evidence="7" id="KW-0874">Quinone</keyword>
<feature type="transmembrane region" description="Helical" evidence="7">
    <location>
        <begin position="586"/>
        <end position="609"/>
    </location>
</feature>
<dbReference type="GO" id="GO:0008137">
    <property type="term" value="F:NADH dehydrogenase (ubiquinone) activity"/>
    <property type="evidence" value="ECO:0007669"/>
    <property type="project" value="InterPro"/>
</dbReference>
<evidence type="ECO:0000256" key="4">
    <source>
        <dbReference type="ARBA" id="ARBA00022989"/>
    </source>
</evidence>
<dbReference type="RefSeq" id="YP_009256738.1">
    <property type="nucleotide sequence ID" value="NC_030313.1"/>
</dbReference>
<evidence type="ECO:0000256" key="2">
    <source>
        <dbReference type="ARBA" id="ARBA00022692"/>
    </source>
</evidence>
<geneLocation type="chloroplast" evidence="9"/>
<keyword evidence="7" id="KW-0813">Transport</keyword>
<keyword evidence="5 7" id="KW-0520">NAD</keyword>
<gene>
    <name evidence="7 9" type="primary">ndhB</name>
</gene>
<comment type="catalytic activity">
    <reaction evidence="7">
        <text>a plastoquinone + NADH + (n+1) H(+)(in) = a plastoquinol + NAD(+) + n H(+)(out)</text>
        <dbReference type="Rhea" id="RHEA:42608"/>
        <dbReference type="Rhea" id="RHEA-COMP:9561"/>
        <dbReference type="Rhea" id="RHEA-COMP:9562"/>
        <dbReference type="ChEBI" id="CHEBI:15378"/>
        <dbReference type="ChEBI" id="CHEBI:17757"/>
        <dbReference type="ChEBI" id="CHEBI:57540"/>
        <dbReference type="ChEBI" id="CHEBI:57945"/>
        <dbReference type="ChEBI" id="CHEBI:62192"/>
    </reaction>
</comment>
<comment type="function">
    <text evidence="7">NDH shuttles electrons from NAD(P)H:plastoquinone, via FMN and iron-sulfur (Fe-S) centers, to quinones in the photosynthetic chain and possibly in a chloroplast respiratory chain. The immediate electron acceptor for the enzyme in this species is believed to be plastoquinone. Couples the redox reaction to proton translocation, and thus conserves the redox energy in a proton gradient.</text>
</comment>
<keyword evidence="9" id="KW-0934">Plastid</keyword>
<feature type="transmembrane region" description="Helical" evidence="7">
    <location>
        <begin position="325"/>
        <end position="348"/>
    </location>
</feature>
<dbReference type="GeneID" id="27986515"/>
<evidence type="ECO:0000313" key="9">
    <source>
        <dbReference type="EMBL" id="ANI25358.1"/>
    </source>
</evidence>
<evidence type="ECO:0000256" key="3">
    <source>
        <dbReference type="ARBA" id="ARBA00022967"/>
    </source>
</evidence>
<evidence type="ECO:0000256" key="7">
    <source>
        <dbReference type="HAMAP-Rule" id="MF_00445"/>
    </source>
</evidence>
<keyword evidence="6 7" id="KW-0472">Membrane</keyword>
<keyword evidence="7" id="KW-0521">NADP</keyword>
<dbReference type="EMBL" id="KU646490">
    <property type="protein sequence ID" value="ANI25358.1"/>
    <property type="molecule type" value="Genomic_DNA"/>
</dbReference>
<name>A0A191T4N3_9VIRI</name>
<accession>A0A191T4N3</accession>
<dbReference type="EMBL" id="KU646490">
    <property type="protein sequence ID" value="ANI25439.1"/>
    <property type="molecule type" value="Genomic_DNA"/>
</dbReference>
<keyword evidence="7" id="KW-0793">Thylakoid</keyword>
<dbReference type="HAMAP" id="MF_00445">
    <property type="entry name" value="NDH1_NuoN_1"/>
    <property type="match status" value="1"/>
</dbReference>
<feature type="transmembrane region" description="Helical" evidence="7">
    <location>
        <begin position="240"/>
        <end position="262"/>
    </location>
</feature>
<sequence length="620" mass="67515">MEFATPASLLHVTTILPEGILVVSLIFMIIVDLLQKPKKVEGIVGGAGRRAAKPPLLPPSPSQSQNTTWIALTGLSLAILVLIHQWNQAPSLAFLGSFQADPLSVAFRLLIVLSAFVSICFCHEYMEQVGIAVTEFVIFLIGATIGGMLLSGANDLIMVFVALECLGLSSYLLSGHMKKDARSNEAAIKYLILGGTSSSILAYGLSWLYGLSGGKIIFKDIFQSLSVIVPSWLSNNQESIAPFSLGLIIALLLVLVGIAFKISAVPFHQWTPDVYEGSPTPAVAFLSVGSKTAGFALITRLIIIICSSLSNGSVGEQILITEITGGISGFLFLCSLFSMILGNLVAITQSSMKRMLAYSSISQGGYMIIGLIASLNAPYGGSLTDDFRQEGYASLLLYLGIYLFMNLGAFGCTILFSLRTGTDQIRDYNGLYRKDPWLAFCFSLCLLSLGGLPPLTGFFAKFYLFWVGWQSSCYALVIVGLFTSAISIYYYLRVMKSMFINEPKQTSTYLHQYSLGVPILAETIQPSVDFSMLDPKNLKMDKTIPKLAKNQFQIPLADKNQQTIYLVEKQDSFQDSKNLSPSLLKLSLNICVVLATLLGIFINPFIIFAQDTLLRSTSLL</sequence>
<dbReference type="GO" id="GO:0016655">
    <property type="term" value="F:oxidoreductase activity, acting on NAD(P)H, quinone or similar compound as acceptor"/>
    <property type="evidence" value="ECO:0007669"/>
    <property type="project" value="UniProtKB-UniRule"/>
</dbReference>
<reference evidence="9" key="1">
    <citation type="journal article" date="2016" name="Front. Plant Sci.">
        <title>Comparative Chloroplast Genome Analyses of Streptophyte Green Algae Uncover Major Structural Alterations in the Klebsormidiophyceae, Coleochaetophyceae and Zygnematophyceae.</title>
        <authorList>
            <person name="Lemieux C."/>
            <person name="Otis C."/>
            <person name="Turmel M."/>
        </authorList>
    </citation>
    <scope>NUCLEOTIDE SEQUENCE</scope>
</reference>
<keyword evidence="3 7" id="KW-1278">Translocase</keyword>
<dbReference type="GO" id="GO:0019684">
    <property type="term" value="P:photosynthesis, light reaction"/>
    <property type="evidence" value="ECO:0007669"/>
    <property type="project" value="UniProtKB-UniRule"/>
</dbReference>
<feature type="transmembrane region" description="Helical" evidence="7">
    <location>
        <begin position="105"/>
        <end position="122"/>
    </location>
</feature>
<dbReference type="GO" id="GO:0009535">
    <property type="term" value="C:chloroplast thylakoid membrane"/>
    <property type="evidence" value="ECO:0007669"/>
    <property type="project" value="UniProtKB-SubCell"/>
</dbReference>
<comment type="catalytic activity">
    <reaction evidence="7">
        <text>a plastoquinone + NADPH + (n+1) H(+)(in) = a plastoquinol + NADP(+) + n H(+)(out)</text>
        <dbReference type="Rhea" id="RHEA:42612"/>
        <dbReference type="Rhea" id="RHEA-COMP:9561"/>
        <dbReference type="Rhea" id="RHEA-COMP:9562"/>
        <dbReference type="ChEBI" id="CHEBI:15378"/>
        <dbReference type="ChEBI" id="CHEBI:17757"/>
        <dbReference type="ChEBI" id="CHEBI:57783"/>
        <dbReference type="ChEBI" id="CHEBI:58349"/>
        <dbReference type="ChEBI" id="CHEBI:62192"/>
    </reaction>
</comment>
<dbReference type="InterPro" id="IPR010096">
    <property type="entry name" value="NADH-Q_OxRdtase_suN/2"/>
</dbReference>
<keyword evidence="9" id="KW-0150">Chloroplast</keyword>
<dbReference type="PANTHER" id="PTHR22773">
    <property type="entry name" value="NADH DEHYDROGENASE"/>
    <property type="match status" value="1"/>
</dbReference>
<comment type="subcellular location">
    <subcellularLocation>
        <location evidence="1">Membrane</location>
        <topology evidence="1">Multi-pass membrane protein</topology>
    </subcellularLocation>
    <subcellularLocation>
        <location evidence="7">Plastid</location>
        <location evidence="7">Chloroplast thylakoid membrane</location>
        <topology evidence="7">Multi-pass membrane protein</topology>
    </subcellularLocation>
</comment>
<proteinExistence type="inferred from homology"/>
<dbReference type="EC" id="7.1.1.-" evidence="7"/>
<comment type="similarity">
    <text evidence="7">Belongs to the complex I subunit 2 family.</text>
</comment>